<keyword evidence="3" id="KW-1185">Reference proteome</keyword>
<sequence length="101" mass="10187">MAPEPEPYSSQALAAWPRFLLTHAGFGLVLGLAFTAALLALDAHGIASLIFAGETQAAPIAALALSSASLATCGSLATAMLQFHAYAGPQPAGASRRSPHS</sequence>
<name>A0A917I9R1_9HYPH</name>
<accession>A0A917I9R1</accession>
<keyword evidence="1" id="KW-1133">Transmembrane helix</keyword>
<dbReference type="RefSeq" id="WP_188518978.1">
    <property type="nucleotide sequence ID" value="NZ_BMES01000002.1"/>
</dbReference>
<evidence type="ECO:0000256" key="1">
    <source>
        <dbReference type="SAM" id="Phobius"/>
    </source>
</evidence>
<comment type="caution">
    <text evidence="2">The sequence shown here is derived from an EMBL/GenBank/DDBJ whole genome shotgun (WGS) entry which is preliminary data.</text>
</comment>
<organism evidence="2 3">
    <name type="scientific">Alsobacter metallidurans</name>
    <dbReference type="NCBI Taxonomy" id="340221"/>
    <lineage>
        <taxon>Bacteria</taxon>
        <taxon>Pseudomonadati</taxon>
        <taxon>Pseudomonadota</taxon>
        <taxon>Alphaproteobacteria</taxon>
        <taxon>Hyphomicrobiales</taxon>
        <taxon>Alsobacteraceae</taxon>
        <taxon>Alsobacter</taxon>
    </lineage>
</organism>
<reference evidence="2" key="2">
    <citation type="submission" date="2020-09" db="EMBL/GenBank/DDBJ databases">
        <authorList>
            <person name="Sun Q."/>
            <person name="Zhou Y."/>
        </authorList>
    </citation>
    <scope>NUCLEOTIDE SEQUENCE</scope>
    <source>
        <strain evidence="2">CGMCC 1.12214</strain>
    </source>
</reference>
<keyword evidence="1" id="KW-0812">Transmembrane</keyword>
<dbReference type="AlphaFoldDB" id="A0A917I9R1"/>
<gene>
    <name evidence="2" type="ORF">GCM10007036_34920</name>
</gene>
<proteinExistence type="predicted"/>
<feature type="transmembrane region" description="Helical" evidence="1">
    <location>
        <begin position="20"/>
        <end position="41"/>
    </location>
</feature>
<evidence type="ECO:0000313" key="3">
    <source>
        <dbReference type="Proteomes" id="UP000603912"/>
    </source>
</evidence>
<dbReference type="EMBL" id="BMES01000002">
    <property type="protein sequence ID" value="GGH26820.1"/>
    <property type="molecule type" value="Genomic_DNA"/>
</dbReference>
<reference evidence="2" key="1">
    <citation type="journal article" date="2014" name="Int. J. Syst. Evol. Microbiol.">
        <title>Complete genome sequence of Corynebacterium casei LMG S-19264T (=DSM 44701T), isolated from a smear-ripened cheese.</title>
        <authorList>
            <consortium name="US DOE Joint Genome Institute (JGI-PGF)"/>
            <person name="Walter F."/>
            <person name="Albersmeier A."/>
            <person name="Kalinowski J."/>
            <person name="Ruckert C."/>
        </authorList>
    </citation>
    <scope>NUCLEOTIDE SEQUENCE</scope>
    <source>
        <strain evidence="2">CGMCC 1.12214</strain>
    </source>
</reference>
<dbReference type="Proteomes" id="UP000603912">
    <property type="component" value="Unassembled WGS sequence"/>
</dbReference>
<evidence type="ECO:0000313" key="2">
    <source>
        <dbReference type="EMBL" id="GGH26820.1"/>
    </source>
</evidence>
<protein>
    <submittedName>
        <fullName evidence="2">Uncharacterized protein</fullName>
    </submittedName>
</protein>
<keyword evidence="1" id="KW-0472">Membrane</keyword>